<organism evidence="1 2">
    <name type="scientific">Caerostris extrusa</name>
    <name type="common">Bark spider</name>
    <name type="synonym">Caerostris bankana</name>
    <dbReference type="NCBI Taxonomy" id="172846"/>
    <lineage>
        <taxon>Eukaryota</taxon>
        <taxon>Metazoa</taxon>
        <taxon>Ecdysozoa</taxon>
        <taxon>Arthropoda</taxon>
        <taxon>Chelicerata</taxon>
        <taxon>Arachnida</taxon>
        <taxon>Araneae</taxon>
        <taxon>Araneomorphae</taxon>
        <taxon>Entelegynae</taxon>
        <taxon>Araneoidea</taxon>
        <taxon>Araneidae</taxon>
        <taxon>Caerostris</taxon>
    </lineage>
</organism>
<comment type="caution">
    <text evidence="1">The sequence shown here is derived from an EMBL/GenBank/DDBJ whole genome shotgun (WGS) entry which is preliminary data.</text>
</comment>
<evidence type="ECO:0000313" key="1">
    <source>
        <dbReference type="EMBL" id="GIY93005.1"/>
    </source>
</evidence>
<name>A0AAV4XFJ5_CAEEX</name>
<keyword evidence="2" id="KW-1185">Reference proteome</keyword>
<protein>
    <recommendedName>
        <fullName evidence="3">Maturase</fullName>
    </recommendedName>
</protein>
<accession>A0AAV4XFJ5</accession>
<proteinExistence type="predicted"/>
<dbReference type="Proteomes" id="UP001054945">
    <property type="component" value="Unassembled WGS sequence"/>
</dbReference>
<evidence type="ECO:0000313" key="2">
    <source>
        <dbReference type="Proteomes" id="UP001054945"/>
    </source>
</evidence>
<dbReference type="EMBL" id="BPLR01017610">
    <property type="protein sequence ID" value="GIY93005.1"/>
    <property type="molecule type" value="Genomic_DNA"/>
</dbReference>
<gene>
    <name evidence="1" type="ORF">CEXT_26991</name>
</gene>
<sequence>MKIDGERGMTLPKFKSAVDIKNSASLIRWEEHFASLFDGDFISSLTCISLIRYQSIIHFLEILKITPKDRKIDGERGMTLRSSNQLSISQILPPGRWEEAVIEVSFRSTTLRKVITRRV</sequence>
<evidence type="ECO:0008006" key="3">
    <source>
        <dbReference type="Google" id="ProtNLM"/>
    </source>
</evidence>
<reference evidence="1 2" key="1">
    <citation type="submission" date="2021-06" db="EMBL/GenBank/DDBJ databases">
        <title>Caerostris extrusa draft genome.</title>
        <authorList>
            <person name="Kono N."/>
            <person name="Arakawa K."/>
        </authorList>
    </citation>
    <scope>NUCLEOTIDE SEQUENCE [LARGE SCALE GENOMIC DNA]</scope>
</reference>
<dbReference type="AlphaFoldDB" id="A0AAV4XFJ5"/>